<evidence type="ECO:0000259" key="1">
    <source>
        <dbReference type="Pfam" id="PF01381"/>
    </source>
</evidence>
<dbReference type="KEGG" id="tog:HNI00_08605"/>
<dbReference type="CDD" id="cd00093">
    <property type="entry name" value="HTH_XRE"/>
    <property type="match status" value="1"/>
</dbReference>
<dbReference type="EMBL" id="CP053540">
    <property type="protein sequence ID" value="WOB45701.1"/>
    <property type="molecule type" value="Genomic_DNA"/>
</dbReference>
<dbReference type="InterPro" id="IPR010982">
    <property type="entry name" value="Lambda_DNA-bd_dom_sf"/>
</dbReference>
<dbReference type="Pfam" id="PF01381">
    <property type="entry name" value="HTH_3"/>
    <property type="match status" value="1"/>
</dbReference>
<name>A0AA97BEI5_9CYAN</name>
<accession>A0AA97BEI5</accession>
<dbReference type="InterPro" id="IPR001387">
    <property type="entry name" value="Cro/C1-type_HTH"/>
</dbReference>
<dbReference type="AlphaFoldDB" id="A0AA97BEI5"/>
<dbReference type="Gene3D" id="1.10.260.40">
    <property type="entry name" value="lambda repressor-like DNA-binding domains"/>
    <property type="match status" value="1"/>
</dbReference>
<dbReference type="SUPFAM" id="SSF47413">
    <property type="entry name" value="lambda repressor-like DNA-binding domains"/>
    <property type="match status" value="1"/>
</dbReference>
<gene>
    <name evidence="2" type="ORF">HNI00_08605</name>
</gene>
<reference evidence="2" key="1">
    <citation type="submission" date="2020-05" db="EMBL/GenBank/DDBJ databases">
        <authorList>
            <person name="Zhu T."/>
            <person name="Keshari N."/>
            <person name="Lu X."/>
        </authorList>
    </citation>
    <scope>NUCLEOTIDE SEQUENCE</scope>
    <source>
        <strain evidence="2">NK1-22</strain>
    </source>
</reference>
<evidence type="ECO:0000313" key="2">
    <source>
        <dbReference type="EMBL" id="WOB45701.1"/>
    </source>
</evidence>
<sequence length="76" mass="8379">MSKAGAALRQVLKTYSISQNKLAVTMGISRSNIHRWVFEMVDPSADSVLAIRAALQKIDPAAAEMFIQLYLQNDSP</sequence>
<dbReference type="RefSeq" id="WP_420156334.1">
    <property type="nucleotide sequence ID" value="NZ_CP053540.1"/>
</dbReference>
<organism evidence="2">
    <name type="scientific">Thermoleptolyngbya oregonensis NK1-22</name>
    <dbReference type="NCBI Taxonomy" id="2547457"/>
    <lineage>
        <taxon>Bacteria</taxon>
        <taxon>Bacillati</taxon>
        <taxon>Cyanobacteriota</taxon>
        <taxon>Cyanophyceae</taxon>
        <taxon>Oculatellales</taxon>
        <taxon>Oculatellaceae</taxon>
        <taxon>Thermoleptolyngbya</taxon>
    </lineage>
</organism>
<dbReference type="GO" id="GO:0003677">
    <property type="term" value="F:DNA binding"/>
    <property type="evidence" value="ECO:0007669"/>
    <property type="project" value="InterPro"/>
</dbReference>
<protein>
    <submittedName>
        <fullName evidence="2">Helix-turn-helix transcriptional regulator</fullName>
    </submittedName>
</protein>
<feature type="domain" description="HTH cro/C1-type" evidence="1">
    <location>
        <begin position="8"/>
        <end position="56"/>
    </location>
</feature>
<proteinExistence type="predicted"/>